<dbReference type="Proteomes" id="UP000320421">
    <property type="component" value="Chromosome"/>
</dbReference>
<dbReference type="EMBL" id="CP036266">
    <property type="protein sequence ID" value="QDT22064.1"/>
    <property type="molecule type" value="Genomic_DNA"/>
</dbReference>
<dbReference type="AlphaFoldDB" id="A0A517PRQ5"/>
<dbReference type="OrthoDB" id="272516at2"/>
<reference evidence="2 3" key="1">
    <citation type="submission" date="2019-02" db="EMBL/GenBank/DDBJ databases">
        <title>Deep-cultivation of Planctomycetes and their phenomic and genomic characterization uncovers novel biology.</title>
        <authorList>
            <person name="Wiegand S."/>
            <person name="Jogler M."/>
            <person name="Boedeker C."/>
            <person name="Pinto D."/>
            <person name="Vollmers J."/>
            <person name="Rivas-Marin E."/>
            <person name="Kohn T."/>
            <person name="Peeters S.H."/>
            <person name="Heuer A."/>
            <person name="Rast P."/>
            <person name="Oberbeckmann S."/>
            <person name="Bunk B."/>
            <person name="Jeske O."/>
            <person name="Meyerdierks A."/>
            <person name="Storesund J.E."/>
            <person name="Kallscheuer N."/>
            <person name="Luecker S."/>
            <person name="Lage O.M."/>
            <person name="Pohl T."/>
            <person name="Merkel B.J."/>
            <person name="Hornburger P."/>
            <person name="Mueller R.-W."/>
            <person name="Bruemmer F."/>
            <person name="Labrenz M."/>
            <person name="Spormann A.M."/>
            <person name="Op den Camp H."/>
            <person name="Overmann J."/>
            <person name="Amann R."/>
            <person name="Jetten M.S.M."/>
            <person name="Mascher T."/>
            <person name="Medema M.H."/>
            <person name="Devos D.P."/>
            <person name="Kaster A.-K."/>
            <person name="Ovreas L."/>
            <person name="Rohde M."/>
            <person name="Galperin M.Y."/>
            <person name="Jogler C."/>
        </authorList>
    </citation>
    <scope>NUCLEOTIDE SEQUENCE [LARGE SCALE GENOMIC DNA]</scope>
    <source>
        <strain evidence="2 3">HG66A1</strain>
    </source>
</reference>
<feature type="transmembrane region" description="Helical" evidence="1">
    <location>
        <begin position="154"/>
        <end position="173"/>
    </location>
</feature>
<proteinExistence type="predicted"/>
<keyword evidence="1" id="KW-0812">Transmembrane</keyword>
<keyword evidence="3" id="KW-1185">Reference proteome</keyword>
<keyword evidence="1" id="KW-0472">Membrane</keyword>
<name>A0A517PRQ5_9PLAN</name>
<accession>A0A517PRQ5</accession>
<keyword evidence="1" id="KW-1133">Transmembrane helix</keyword>
<evidence type="ECO:0000256" key="1">
    <source>
        <dbReference type="SAM" id="Phobius"/>
    </source>
</evidence>
<evidence type="ECO:0000313" key="2">
    <source>
        <dbReference type="EMBL" id="QDT22064.1"/>
    </source>
</evidence>
<sequence>MAEKYYVECDCGKRARVALHEAGTDKRCEACQQTVRVPDTITLQQSAGDNYPLLRPLQKILMTLRKEEPPFDGLCHHCENREADILIPVKLNILIERYMKNDGGIRPTITGDIALVASAAEEFWKEVWFPLLLCNECREQYFEDRERQRRKRRWELWGLFSLLGAFLVFAYFFAVIIAMFSFFFWLLLAFGWASQFRDRKKMDAWQLPWLEEIRWVPEALAMEDEYNLETGKPLDLHKIRQIINDSEDLDDELTPLQWWMQQFKSGYFEFP</sequence>
<organism evidence="2 3">
    <name type="scientific">Gimesia chilikensis</name>
    <dbReference type="NCBI Taxonomy" id="2605989"/>
    <lineage>
        <taxon>Bacteria</taxon>
        <taxon>Pseudomonadati</taxon>
        <taxon>Planctomycetota</taxon>
        <taxon>Planctomycetia</taxon>
        <taxon>Planctomycetales</taxon>
        <taxon>Planctomycetaceae</taxon>
        <taxon>Gimesia</taxon>
    </lineage>
</organism>
<protein>
    <submittedName>
        <fullName evidence="2">Uncharacterized protein</fullName>
    </submittedName>
</protein>
<dbReference type="RefSeq" id="WP_145187334.1">
    <property type="nucleotide sequence ID" value="NZ_CP036266.1"/>
</dbReference>
<gene>
    <name evidence="2" type="ORF">HG66A1_38700</name>
</gene>
<evidence type="ECO:0000313" key="3">
    <source>
        <dbReference type="Proteomes" id="UP000320421"/>
    </source>
</evidence>